<gene>
    <name evidence="7" type="ORF">CCR94_07930</name>
</gene>
<dbReference type="PANTHER" id="PTHR11706">
    <property type="entry name" value="SOLUTE CARRIER PROTEIN FAMILY 11 MEMBER"/>
    <property type="match status" value="1"/>
</dbReference>
<dbReference type="GO" id="GO:0015086">
    <property type="term" value="F:cadmium ion transmembrane transporter activity"/>
    <property type="evidence" value="ECO:0007669"/>
    <property type="project" value="TreeGrafter"/>
</dbReference>
<evidence type="ECO:0000256" key="4">
    <source>
        <dbReference type="ARBA" id="ARBA00022847"/>
    </source>
</evidence>
<reference evidence="7 8" key="1">
    <citation type="journal article" date="2018" name="Arch. Microbiol.">
        <title>New insights into the metabolic potential of the phototrophic purple bacterium Rhodopila globiformis DSM 161(T) from its draft genome sequence and evidence for a vanadium-dependent nitrogenase.</title>
        <authorList>
            <person name="Imhoff J.F."/>
            <person name="Rahn T."/>
            <person name="Kunzel S."/>
            <person name="Neulinger S.C."/>
        </authorList>
    </citation>
    <scope>NUCLEOTIDE SEQUENCE [LARGE SCALE GENOMIC DNA]</scope>
    <source>
        <strain evidence="7 8">DSM 16996</strain>
    </source>
</reference>
<dbReference type="Pfam" id="PF01566">
    <property type="entry name" value="Nramp"/>
    <property type="match status" value="1"/>
</dbReference>
<dbReference type="RefSeq" id="WP_104507329.1">
    <property type="nucleotide sequence ID" value="NZ_JACIGC010000004.1"/>
</dbReference>
<dbReference type="OrthoDB" id="9787548at2"/>
<dbReference type="GO" id="GO:0005384">
    <property type="term" value="F:manganese ion transmembrane transporter activity"/>
    <property type="evidence" value="ECO:0007669"/>
    <property type="project" value="TreeGrafter"/>
</dbReference>
<dbReference type="GO" id="GO:0005886">
    <property type="term" value="C:plasma membrane"/>
    <property type="evidence" value="ECO:0007669"/>
    <property type="project" value="TreeGrafter"/>
</dbReference>
<keyword evidence="6" id="KW-0472">Membrane</keyword>
<evidence type="ECO:0000256" key="1">
    <source>
        <dbReference type="ARBA" id="ARBA00004141"/>
    </source>
</evidence>
<dbReference type="PANTHER" id="PTHR11706:SF33">
    <property type="entry name" value="NATURAL RESISTANCE-ASSOCIATED MACROPHAGE PROTEIN 2"/>
    <property type="match status" value="1"/>
</dbReference>
<comment type="caution">
    <text evidence="7">The sequence shown here is derived from an EMBL/GenBank/DDBJ whole genome shotgun (WGS) entry which is preliminary data.</text>
</comment>
<keyword evidence="3" id="KW-0812">Transmembrane</keyword>
<proteinExistence type="predicted"/>
<dbReference type="GO" id="GO:0015293">
    <property type="term" value="F:symporter activity"/>
    <property type="evidence" value="ECO:0007669"/>
    <property type="project" value="UniProtKB-KW"/>
</dbReference>
<keyword evidence="8" id="KW-1185">Reference proteome</keyword>
<dbReference type="GO" id="GO:0034755">
    <property type="term" value="P:iron ion transmembrane transport"/>
    <property type="evidence" value="ECO:0007669"/>
    <property type="project" value="TreeGrafter"/>
</dbReference>
<dbReference type="AlphaFoldDB" id="A0A2S6NB90"/>
<keyword evidence="2" id="KW-0813">Transport</keyword>
<comment type="subcellular location">
    <subcellularLocation>
        <location evidence="1">Membrane</location>
        <topology evidence="1">Multi-pass membrane protein</topology>
    </subcellularLocation>
</comment>
<evidence type="ECO:0000256" key="6">
    <source>
        <dbReference type="ARBA" id="ARBA00023136"/>
    </source>
</evidence>
<evidence type="ECO:0000256" key="3">
    <source>
        <dbReference type="ARBA" id="ARBA00022692"/>
    </source>
</evidence>
<accession>A0A2S6NB90</accession>
<evidence type="ECO:0000313" key="7">
    <source>
        <dbReference type="EMBL" id="PPQ31890.1"/>
    </source>
</evidence>
<evidence type="ECO:0000313" key="8">
    <source>
        <dbReference type="Proteomes" id="UP000239089"/>
    </source>
</evidence>
<organism evidence="7 8">
    <name type="scientific">Rhodoblastus sphagnicola</name>
    <dbReference type="NCBI Taxonomy" id="333368"/>
    <lineage>
        <taxon>Bacteria</taxon>
        <taxon>Pseudomonadati</taxon>
        <taxon>Pseudomonadota</taxon>
        <taxon>Alphaproteobacteria</taxon>
        <taxon>Hyphomicrobiales</taxon>
        <taxon>Rhodoblastaceae</taxon>
        <taxon>Rhodoblastus</taxon>
    </lineage>
</organism>
<dbReference type="InterPro" id="IPR001046">
    <property type="entry name" value="NRAMP_fam"/>
</dbReference>
<keyword evidence="5" id="KW-1133">Transmembrane helix</keyword>
<protein>
    <submittedName>
        <fullName evidence="7">Manganese transporter</fullName>
    </submittedName>
</protein>
<evidence type="ECO:0000256" key="5">
    <source>
        <dbReference type="ARBA" id="ARBA00022989"/>
    </source>
</evidence>
<keyword evidence="4" id="KW-0769">Symport</keyword>
<name>A0A2S6NB90_9HYPH</name>
<evidence type="ECO:0000256" key="2">
    <source>
        <dbReference type="ARBA" id="ARBA00022448"/>
    </source>
</evidence>
<dbReference type="EMBL" id="NHSJ01000049">
    <property type="protein sequence ID" value="PPQ31890.1"/>
    <property type="molecule type" value="Genomic_DNA"/>
</dbReference>
<sequence length="544" mass="57837">MNARIDPPHAAAVLDEKHIGHIHGAFGSILQGDHGPRENWRHRLQTLLAILGPGLIVMVGDNDAGAFGTYTQAGQNYGTTLLWTLLLLVPVLYVNQEMVLRLGVVAGVGHARLILERFGKFWGAFSVIDLFVLNGLTIVTEFIGIALALNYLGVSKELGVAVAAILIMAAGSTGDFRRFERFSMVLVAGSLLLVPVFIAIHPPMGQLARDFVTPQLPQGAKLSDVMLLIIAIVGTTIAPWQLFFQQSYVIDKRITPRFMAYEKADLWLGIVLVIVGAGAMMAFTAAAFAGKPEFGHFADAGAVAAGLGHYAGRVPGVMFALALIDACIIGASAVSLSTAYAIGDVLSLKHSLHRKPSDAKGFYVVYFALIIVAAGLVLTPGAPLGLLTNAVQTLAGVLLPSATVFLLLLCNDKDVLGPWVNGRWLNVFTSAVIGVLVILSIILTASVVLPDATDEKAILVLLGGGCVLALLGALGALALRGKGDESERIDPEFRAIWRMPPLDRLPPARLSQPARLWMGALRFYLVIAGGLVLYRIVTLALSAQ</sequence>
<dbReference type="Proteomes" id="UP000239089">
    <property type="component" value="Unassembled WGS sequence"/>
</dbReference>